<reference evidence="3" key="1">
    <citation type="submission" date="2023-06" db="EMBL/GenBank/DDBJ databases">
        <authorList>
            <consortium name="Lawrence Berkeley National Laboratory"/>
            <person name="Ahrendt S."/>
            <person name="Sahu N."/>
            <person name="Indic B."/>
            <person name="Wong-Bajracharya J."/>
            <person name="Merenyi Z."/>
            <person name="Ke H.-M."/>
            <person name="Monk M."/>
            <person name="Kocsube S."/>
            <person name="Drula E."/>
            <person name="Lipzen A."/>
            <person name="Balint B."/>
            <person name="Henrissat B."/>
            <person name="Andreopoulos B."/>
            <person name="Martin F.M."/>
            <person name="Harder C.B."/>
            <person name="Rigling D."/>
            <person name="Ford K.L."/>
            <person name="Foster G.D."/>
            <person name="Pangilinan J."/>
            <person name="Papanicolaou A."/>
            <person name="Barry K."/>
            <person name="LaButti K."/>
            <person name="Viragh M."/>
            <person name="Koriabine M."/>
            <person name="Yan M."/>
            <person name="Riley R."/>
            <person name="Champramary S."/>
            <person name="Plett K.L."/>
            <person name="Tsai I.J."/>
            <person name="Slot J."/>
            <person name="Sipos G."/>
            <person name="Plett J."/>
            <person name="Nagy L.G."/>
            <person name="Grigoriev I.V."/>
        </authorList>
    </citation>
    <scope>NUCLEOTIDE SEQUENCE</scope>
    <source>
        <strain evidence="3">ICMP 16352</strain>
    </source>
</reference>
<proteinExistence type="predicted"/>
<accession>A0AA39PQF3</accession>
<dbReference type="EMBL" id="JAUEPR010000002">
    <property type="protein sequence ID" value="KAK0488627.1"/>
    <property type="molecule type" value="Genomic_DNA"/>
</dbReference>
<feature type="compositionally biased region" description="Low complexity" evidence="1">
    <location>
        <begin position="325"/>
        <end position="336"/>
    </location>
</feature>
<keyword evidence="2" id="KW-0472">Membrane</keyword>
<feature type="compositionally biased region" description="Basic residues" evidence="1">
    <location>
        <begin position="49"/>
        <end position="60"/>
    </location>
</feature>
<keyword evidence="4" id="KW-1185">Reference proteome</keyword>
<evidence type="ECO:0000313" key="3">
    <source>
        <dbReference type="EMBL" id="KAK0488627.1"/>
    </source>
</evidence>
<feature type="compositionally biased region" description="Pro residues" evidence="1">
    <location>
        <begin position="37"/>
        <end position="48"/>
    </location>
</feature>
<feature type="compositionally biased region" description="Low complexity" evidence="1">
    <location>
        <begin position="391"/>
        <end position="412"/>
    </location>
</feature>
<organism evidence="3 4">
    <name type="scientific">Armillaria novae-zelandiae</name>
    <dbReference type="NCBI Taxonomy" id="153914"/>
    <lineage>
        <taxon>Eukaryota</taxon>
        <taxon>Fungi</taxon>
        <taxon>Dikarya</taxon>
        <taxon>Basidiomycota</taxon>
        <taxon>Agaricomycotina</taxon>
        <taxon>Agaricomycetes</taxon>
        <taxon>Agaricomycetidae</taxon>
        <taxon>Agaricales</taxon>
        <taxon>Marasmiineae</taxon>
        <taxon>Physalacriaceae</taxon>
        <taxon>Armillaria</taxon>
    </lineage>
</organism>
<feature type="region of interest" description="Disordered" evidence="1">
    <location>
        <begin position="249"/>
        <end position="374"/>
    </location>
</feature>
<dbReference type="AlphaFoldDB" id="A0AA39PQF3"/>
<feature type="region of interest" description="Disordered" evidence="1">
    <location>
        <begin position="386"/>
        <end position="412"/>
    </location>
</feature>
<keyword evidence="2" id="KW-0812">Transmembrane</keyword>
<sequence length="744" mass="81373">MVVNKKAQVGPGMASRTNSSQPLPRKKVSASPLGRPATPPPPLEPVPAPKKKAKPKKKGVKKRGWAFTDRVLALFLAVFVAYALRVCPSDYGLQDPVCWGLAKYRTNVVDAYLAPPVRRVVGHPMVRPVVEKGAAVLTPLVRRTVRGVEEFVEPRYRAYLKPYVDPITKYASVATPYVRKAYATVSPYVRGAYTAVAPYVQKAYGFGRPRVVGAYRVCVRRLGELRREFVDPHVGKMWIKVVELSRGHAEHVPTSDPAPSDPVPTSTPEPITTPSEEPSTTFEEPVSTSSEPAPTATPSEDSSTKETPMSWTADPSTKESISTLSEPAPTATPSEEPSTKEIPTSSTTFEEPIPTLSESATSSAEPITSPATEDNEYDDFLADLGIDFDSADTPAPNTPTPTSASSFTPPTETTRDHAAIASKRANITARHTAWAAQLDSFALDRAAAVRANLSRIRSRAAAALFGQALDDADTDFVGGVHVSRLLAGFVDEAERLVGGLEGWWRKAPKDGERERGEKVLARVEEKLAVLVREMGERVEKWAVRVREDEVRECVVASRQVKALAEKAQADLGLDYAWLEDVTYEDWQRYHDLMRVYTDFDTQIRQLQNNTHARPLGDTVLIALEAKQHDMQDAITGFVSRVASIREDMKQLDALLVGKSKEQVEQAFEQAEAVSQTEATHAETQAAPTPSKRSVGAKKHAMPVAPQKPNPPQLSILPVGQPIVGEMTDEEVSYAKGDHRDPADL</sequence>
<feature type="compositionally biased region" description="Low complexity" evidence="1">
    <location>
        <begin position="672"/>
        <end position="689"/>
    </location>
</feature>
<name>A0AA39PQF3_9AGAR</name>
<feature type="transmembrane region" description="Helical" evidence="2">
    <location>
        <begin position="64"/>
        <end position="84"/>
    </location>
</feature>
<protein>
    <submittedName>
        <fullName evidence="3">Uncharacterized protein</fullName>
    </submittedName>
</protein>
<feature type="compositionally biased region" description="Basic and acidic residues" evidence="1">
    <location>
        <begin position="735"/>
        <end position="744"/>
    </location>
</feature>
<feature type="compositionally biased region" description="Low complexity" evidence="1">
    <location>
        <begin position="268"/>
        <end position="292"/>
    </location>
</feature>
<feature type="region of interest" description="Disordered" evidence="1">
    <location>
        <begin position="1"/>
        <end position="60"/>
    </location>
</feature>
<gene>
    <name evidence="3" type="ORF">IW261DRAFT_1440672</name>
</gene>
<keyword evidence="2" id="KW-1133">Transmembrane helix</keyword>
<comment type="caution">
    <text evidence="3">The sequence shown here is derived from an EMBL/GenBank/DDBJ whole genome shotgun (WGS) entry which is preliminary data.</text>
</comment>
<evidence type="ECO:0000256" key="2">
    <source>
        <dbReference type="SAM" id="Phobius"/>
    </source>
</evidence>
<feature type="compositionally biased region" description="Polar residues" evidence="1">
    <location>
        <begin position="296"/>
        <end position="324"/>
    </location>
</feature>
<feature type="region of interest" description="Disordered" evidence="1">
    <location>
        <begin position="672"/>
        <end position="744"/>
    </location>
</feature>
<evidence type="ECO:0000313" key="4">
    <source>
        <dbReference type="Proteomes" id="UP001175227"/>
    </source>
</evidence>
<feature type="compositionally biased region" description="Polar residues" evidence="1">
    <location>
        <begin position="356"/>
        <end position="372"/>
    </location>
</feature>
<dbReference type="Proteomes" id="UP001175227">
    <property type="component" value="Unassembled WGS sequence"/>
</dbReference>
<evidence type="ECO:0000256" key="1">
    <source>
        <dbReference type="SAM" id="MobiDB-lite"/>
    </source>
</evidence>